<evidence type="ECO:0000256" key="3">
    <source>
        <dbReference type="ARBA" id="ARBA00022617"/>
    </source>
</evidence>
<feature type="signal peptide" evidence="10">
    <location>
        <begin position="1"/>
        <end position="20"/>
    </location>
</feature>
<dbReference type="Proteomes" id="UP000007472">
    <property type="component" value="Chromosome"/>
</dbReference>
<feature type="binding site" description="covalent" evidence="8">
    <location>
        <position position="44"/>
    </location>
    <ligand>
        <name>heme c</name>
        <dbReference type="ChEBI" id="CHEBI:61717"/>
        <label>1</label>
    </ligand>
</feature>
<comment type="subcellular location">
    <subcellularLocation>
        <location evidence="1">Periplasm</location>
    </subcellularLocation>
</comment>
<feature type="domain" description="Cytochrome c" evidence="11">
    <location>
        <begin position="122"/>
        <end position="212"/>
    </location>
</feature>
<dbReference type="EMBL" id="CP002456">
    <property type="protein sequence ID" value="ADU91215.1"/>
    <property type="molecule type" value="Genomic_DNA"/>
</dbReference>
<name>A0A654KFQ7_TAYEM</name>
<dbReference type="GO" id="GO:0020037">
    <property type="term" value="F:heme binding"/>
    <property type="evidence" value="ECO:0007669"/>
    <property type="project" value="InterPro"/>
</dbReference>
<evidence type="ECO:0000256" key="5">
    <source>
        <dbReference type="ARBA" id="ARBA00022764"/>
    </source>
</evidence>
<evidence type="ECO:0000256" key="7">
    <source>
        <dbReference type="ARBA" id="ARBA00023004"/>
    </source>
</evidence>
<evidence type="ECO:0000256" key="2">
    <source>
        <dbReference type="ARBA" id="ARBA00022448"/>
    </source>
</evidence>
<feature type="binding site" description="axial binding residue" evidence="9">
    <location>
        <position position="88"/>
    </location>
    <ligand>
        <name>heme c</name>
        <dbReference type="ChEBI" id="CHEBI:61717"/>
        <label>1</label>
    </ligand>
    <ligandPart>
        <name>Fe</name>
        <dbReference type="ChEBI" id="CHEBI:18248"/>
    </ligandPart>
</feature>
<evidence type="ECO:0000256" key="4">
    <source>
        <dbReference type="ARBA" id="ARBA00022723"/>
    </source>
</evidence>
<evidence type="ECO:0000256" key="9">
    <source>
        <dbReference type="PIRSR" id="PIRSR000005-2"/>
    </source>
</evidence>
<feature type="binding site" description="covalent" evidence="8">
    <location>
        <position position="143"/>
    </location>
    <ligand>
        <name>heme c</name>
        <dbReference type="ChEBI" id="CHEBI:61717"/>
        <label>2</label>
    </ligand>
</feature>
<feature type="binding site" description="axial binding residue" evidence="9">
    <location>
        <position position="147"/>
    </location>
    <ligand>
        <name>heme c</name>
        <dbReference type="ChEBI" id="CHEBI:61717"/>
        <label>2</label>
    </ligand>
    <ligandPart>
        <name>Fe</name>
        <dbReference type="ChEBI" id="CHEBI:18248"/>
    </ligandPart>
</feature>
<dbReference type="KEGG" id="teq:TEQUI_0264"/>
<feature type="binding site" description="covalent" evidence="8">
    <location>
        <position position="41"/>
    </location>
    <ligand>
        <name>heme c</name>
        <dbReference type="ChEBI" id="CHEBI:61717"/>
        <label>1</label>
    </ligand>
</feature>
<evidence type="ECO:0000313" key="13">
    <source>
        <dbReference type="Proteomes" id="UP000007472"/>
    </source>
</evidence>
<dbReference type="InterPro" id="IPR009056">
    <property type="entry name" value="Cyt_c-like_dom"/>
</dbReference>
<dbReference type="PIRSF" id="PIRSF000005">
    <property type="entry name" value="Cytochrome_c4"/>
    <property type="match status" value="1"/>
</dbReference>
<keyword evidence="3 8" id="KW-0349">Heme</keyword>
<organism evidence="12 13">
    <name type="scientific">Taylorella equigenitalis (strain MCE9)</name>
    <dbReference type="NCBI Taxonomy" id="937774"/>
    <lineage>
        <taxon>Bacteria</taxon>
        <taxon>Pseudomonadati</taxon>
        <taxon>Pseudomonadota</taxon>
        <taxon>Betaproteobacteria</taxon>
        <taxon>Burkholderiales</taxon>
        <taxon>Alcaligenaceae</taxon>
        <taxon>Taylorella</taxon>
    </lineage>
</organism>
<feature type="binding site" description="axial binding residue" evidence="9">
    <location>
        <position position="45"/>
    </location>
    <ligand>
        <name>heme c</name>
        <dbReference type="ChEBI" id="CHEBI:61717"/>
        <label>1</label>
    </ligand>
    <ligandPart>
        <name>Fe</name>
        <dbReference type="ChEBI" id="CHEBI:18248"/>
    </ligandPart>
</feature>
<evidence type="ECO:0000256" key="8">
    <source>
        <dbReference type="PIRSR" id="PIRSR000005-1"/>
    </source>
</evidence>
<dbReference type="PANTHER" id="PTHR33751:SF9">
    <property type="entry name" value="CYTOCHROME C4"/>
    <property type="match status" value="1"/>
</dbReference>
<dbReference type="GO" id="GO:0042597">
    <property type="term" value="C:periplasmic space"/>
    <property type="evidence" value="ECO:0007669"/>
    <property type="project" value="UniProtKB-SubCell"/>
</dbReference>
<proteinExistence type="predicted"/>
<evidence type="ECO:0000259" key="11">
    <source>
        <dbReference type="PROSITE" id="PS51007"/>
    </source>
</evidence>
<sequence length="218" mass="24202">MKKTFFISFFLLALPTTSFAQDSAPDLKSSIQKGKETAQVCMACHGESFQGIVVSEDEVRPRLTGLNKNYLKHQIESFKNRSRQSIIMEPMAGLLDNQKAEDVFNYITSLPVIQEPKQADEALLKKGKKIVYEGDWDRNIPPCMGCHGLDAYGTGSNFPNINGQTAEYIIAQIKSWKAGTRNNDTLHLMKTVAQSLTEDDTRAVAAWLASQPAQQGSK</sequence>
<dbReference type="SUPFAM" id="SSF46626">
    <property type="entry name" value="Cytochrome c"/>
    <property type="match status" value="2"/>
</dbReference>
<keyword evidence="10" id="KW-0732">Signal</keyword>
<keyword evidence="4 9" id="KW-0479">Metal-binding</keyword>
<accession>A0A654KFQ7</accession>
<dbReference type="InterPro" id="IPR050597">
    <property type="entry name" value="Cytochrome_c_Oxidase_Subunit"/>
</dbReference>
<keyword evidence="6" id="KW-0249">Electron transport</keyword>
<dbReference type="PROSITE" id="PS51007">
    <property type="entry name" value="CYTC"/>
    <property type="match status" value="2"/>
</dbReference>
<keyword evidence="2" id="KW-0813">Transport</keyword>
<dbReference type="AlphaFoldDB" id="A0A654KFQ7"/>
<dbReference type="PANTHER" id="PTHR33751">
    <property type="entry name" value="CBB3-TYPE CYTOCHROME C OXIDASE SUBUNIT FIXP"/>
    <property type="match status" value="1"/>
</dbReference>
<comment type="PTM">
    <text evidence="8">Binds 2 heme c groups covalently per subunit.</text>
</comment>
<reference evidence="12 13" key="1">
    <citation type="journal article" date="2011" name="J. Bacteriol.">
        <title>Genome sequence of Taylorella equigenitalis MCE9, the causative agent of contagious equine metritis.</title>
        <authorList>
            <person name="Hebert L."/>
            <person name="Moumen B."/>
            <person name="Duquesne F."/>
            <person name="Breuil M.F."/>
            <person name="Laugier C."/>
            <person name="Batto J.M."/>
            <person name="Renault P."/>
            <person name="Petry S."/>
        </authorList>
    </citation>
    <scope>NUCLEOTIDE SEQUENCE [LARGE SCALE GENOMIC DNA]</scope>
    <source>
        <strain evidence="12 13">MCE9</strain>
    </source>
</reference>
<feature type="binding site" description="axial binding residue" evidence="9">
    <location>
        <position position="189"/>
    </location>
    <ligand>
        <name>heme c</name>
        <dbReference type="ChEBI" id="CHEBI:61717"/>
        <label>2</label>
    </ligand>
    <ligandPart>
        <name>Fe</name>
        <dbReference type="ChEBI" id="CHEBI:18248"/>
    </ligandPart>
</feature>
<dbReference type="InterPro" id="IPR024167">
    <property type="entry name" value="Cytochrome_c4-like"/>
</dbReference>
<feature type="binding site" description="covalent" evidence="8">
    <location>
        <position position="146"/>
    </location>
    <ligand>
        <name>heme c</name>
        <dbReference type="ChEBI" id="CHEBI:61717"/>
        <label>2</label>
    </ligand>
</feature>
<protein>
    <submittedName>
        <fullName evidence="12">Cytochrome c4</fullName>
    </submittedName>
</protein>
<evidence type="ECO:0000256" key="10">
    <source>
        <dbReference type="SAM" id="SignalP"/>
    </source>
</evidence>
<dbReference type="GO" id="GO:0009055">
    <property type="term" value="F:electron transfer activity"/>
    <property type="evidence" value="ECO:0007669"/>
    <property type="project" value="InterPro"/>
</dbReference>
<gene>
    <name evidence="12" type="ordered locus">TEQUI_0264</name>
</gene>
<evidence type="ECO:0000256" key="6">
    <source>
        <dbReference type="ARBA" id="ARBA00022982"/>
    </source>
</evidence>
<evidence type="ECO:0000256" key="1">
    <source>
        <dbReference type="ARBA" id="ARBA00004418"/>
    </source>
</evidence>
<keyword evidence="5" id="KW-0574">Periplasm</keyword>
<feature type="domain" description="Cytochrome c" evidence="11">
    <location>
        <begin position="29"/>
        <end position="111"/>
    </location>
</feature>
<feature type="chain" id="PRO_5025031979" evidence="10">
    <location>
        <begin position="21"/>
        <end position="218"/>
    </location>
</feature>
<dbReference type="InterPro" id="IPR036909">
    <property type="entry name" value="Cyt_c-like_dom_sf"/>
</dbReference>
<dbReference type="GO" id="GO:0005506">
    <property type="term" value="F:iron ion binding"/>
    <property type="evidence" value="ECO:0007669"/>
    <property type="project" value="InterPro"/>
</dbReference>
<evidence type="ECO:0000313" key="12">
    <source>
        <dbReference type="EMBL" id="ADU91215.1"/>
    </source>
</evidence>
<dbReference type="Gene3D" id="1.10.760.10">
    <property type="entry name" value="Cytochrome c-like domain"/>
    <property type="match status" value="2"/>
</dbReference>
<keyword evidence="7 9" id="KW-0408">Iron</keyword>
<dbReference type="Pfam" id="PF00034">
    <property type="entry name" value="Cytochrom_C"/>
    <property type="match status" value="2"/>
</dbReference>